<dbReference type="Pfam" id="PF22640">
    <property type="entry name" value="ManC_GMP_beta-helix"/>
    <property type="match status" value="1"/>
</dbReference>
<dbReference type="FunFam" id="2.60.120.10:FF:000032">
    <property type="entry name" value="Mannose-1-phosphate guanylyltransferase/mannose-6-phosphate isomerase"/>
    <property type="match status" value="1"/>
</dbReference>
<evidence type="ECO:0000256" key="7">
    <source>
        <dbReference type="ARBA" id="ARBA00023134"/>
    </source>
</evidence>
<evidence type="ECO:0000256" key="1">
    <source>
        <dbReference type="ARBA" id="ARBA00004823"/>
    </source>
</evidence>
<dbReference type="InterPro" id="IPR051161">
    <property type="entry name" value="Mannose-6P_isomerase_type2"/>
</dbReference>
<evidence type="ECO:0000313" key="13">
    <source>
        <dbReference type="EMBL" id="MCM2681218.1"/>
    </source>
</evidence>
<accession>A0AA42B952</accession>
<dbReference type="RefSeq" id="WP_251262701.1">
    <property type="nucleotide sequence ID" value="NZ_JAMQGP010000009.1"/>
</dbReference>
<feature type="domain" description="Mannose-6-phosphate isomerase type II C-terminal" evidence="11">
    <location>
        <begin position="349"/>
        <end position="463"/>
    </location>
</feature>
<comment type="similarity">
    <text evidence="2 9">Belongs to the mannose-6-phosphate isomerase type 2 family.</text>
</comment>
<dbReference type="FunFam" id="3.90.550.10:FF:000046">
    <property type="entry name" value="Mannose-1-phosphate guanylyltransferase (GDP)"/>
    <property type="match status" value="1"/>
</dbReference>
<dbReference type="SUPFAM" id="SSF53448">
    <property type="entry name" value="Nucleotide-diphospho-sugar transferases"/>
    <property type="match status" value="1"/>
</dbReference>
<dbReference type="PANTHER" id="PTHR46390">
    <property type="entry name" value="MANNOSE-1-PHOSPHATE GUANYLYLTRANSFERASE"/>
    <property type="match status" value="1"/>
</dbReference>
<comment type="caution">
    <text evidence="13">The sequence shown here is derived from an EMBL/GenBank/DDBJ whole genome shotgun (WGS) entry which is preliminary data.</text>
</comment>
<evidence type="ECO:0000259" key="11">
    <source>
        <dbReference type="Pfam" id="PF01050"/>
    </source>
</evidence>
<dbReference type="GO" id="GO:0004475">
    <property type="term" value="F:mannose-1-phosphate guanylyltransferase (GTP) activity"/>
    <property type="evidence" value="ECO:0007669"/>
    <property type="project" value="UniProtKB-EC"/>
</dbReference>
<evidence type="ECO:0000256" key="4">
    <source>
        <dbReference type="ARBA" id="ARBA00022679"/>
    </source>
</evidence>
<feature type="domain" description="Nucleotidyl transferase" evidence="10">
    <location>
        <begin position="3"/>
        <end position="282"/>
    </location>
</feature>
<name>A0AA42B952_9GAMM</name>
<dbReference type="GO" id="GO:0005525">
    <property type="term" value="F:GTP binding"/>
    <property type="evidence" value="ECO:0007669"/>
    <property type="project" value="UniProtKB-KW"/>
</dbReference>
<dbReference type="InterPro" id="IPR006375">
    <property type="entry name" value="Man1P_GuaTrfase/Man6P_Isoase"/>
</dbReference>
<dbReference type="Proteomes" id="UP001165393">
    <property type="component" value="Unassembled WGS sequence"/>
</dbReference>
<dbReference type="InterPro" id="IPR005835">
    <property type="entry name" value="NTP_transferase_dom"/>
</dbReference>
<dbReference type="GO" id="GO:0016853">
    <property type="term" value="F:isomerase activity"/>
    <property type="evidence" value="ECO:0007669"/>
    <property type="project" value="UniProtKB-KW"/>
</dbReference>
<organism evidence="13 14">
    <name type="scientific">Echinimonas agarilytica</name>
    <dbReference type="NCBI Taxonomy" id="1215918"/>
    <lineage>
        <taxon>Bacteria</taxon>
        <taxon>Pseudomonadati</taxon>
        <taxon>Pseudomonadota</taxon>
        <taxon>Gammaproteobacteria</taxon>
        <taxon>Alteromonadales</taxon>
        <taxon>Echinimonadaceae</taxon>
        <taxon>Echinimonas</taxon>
    </lineage>
</organism>
<evidence type="ECO:0000256" key="6">
    <source>
        <dbReference type="ARBA" id="ARBA00022741"/>
    </source>
</evidence>
<evidence type="ECO:0000256" key="5">
    <source>
        <dbReference type="ARBA" id="ARBA00022695"/>
    </source>
</evidence>
<gene>
    <name evidence="13" type="ORF">NAF29_16340</name>
</gene>
<evidence type="ECO:0000313" key="14">
    <source>
        <dbReference type="Proteomes" id="UP001165393"/>
    </source>
</evidence>
<dbReference type="Gene3D" id="3.90.550.10">
    <property type="entry name" value="Spore Coat Polysaccharide Biosynthesis Protein SpsA, Chain A"/>
    <property type="match status" value="1"/>
</dbReference>
<dbReference type="PANTHER" id="PTHR46390:SF1">
    <property type="entry name" value="MANNOSE-1-PHOSPHATE GUANYLYLTRANSFERASE"/>
    <property type="match status" value="1"/>
</dbReference>
<dbReference type="GO" id="GO:0009298">
    <property type="term" value="P:GDP-mannose biosynthetic process"/>
    <property type="evidence" value="ECO:0007669"/>
    <property type="project" value="TreeGrafter"/>
</dbReference>
<dbReference type="InterPro" id="IPR001538">
    <property type="entry name" value="Man6P_isomerase-2_C"/>
</dbReference>
<evidence type="ECO:0000256" key="9">
    <source>
        <dbReference type="RuleBase" id="RU004190"/>
    </source>
</evidence>
<feature type="domain" description="MannoseP isomerase/GMP-like beta-helix" evidence="12">
    <location>
        <begin position="296"/>
        <end position="345"/>
    </location>
</feature>
<reference evidence="13 14" key="1">
    <citation type="journal article" date="2013" name="Antonie Van Leeuwenhoek">
        <title>Echinimonas agarilytica gen. nov., sp. nov., a new gammaproteobacterium isolated from the sea urchin Strongylocentrotus intermedius.</title>
        <authorList>
            <person name="Nedashkovskaya O.I."/>
            <person name="Stenkova A.M."/>
            <person name="Zhukova N.V."/>
            <person name="Van Trappen S."/>
            <person name="Lee J.S."/>
            <person name="Kim S.B."/>
        </authorList>
    </citation>
    <scope>NUCLEOTIDE SEQUENCE [LARGE SCALE GENOMIC DNA]</scope>
    <source>
        <strain evidence="13 14">KMM 6351</strain>
    </source>
</reference>
<dbReference type="Gene3D" id="2.60.120.10">
    <property type="entry name" value="Jelly Rolls"/>
    <property type="match status" value="1"/>
</dbReference>
<dbReference type="Pfam" id="PF01050">
    <property type="entry name" value="MannoseP_isomer"/>
    <property type="match status" value="1"/>
</dbReference>
<keyword evidence="4 13" id="KW-0808">Transferase</keyword>
<comment type="pathway">
    <text evidence="1">Nucleotide-sugar biosynthesis; GDP-alpha-D-mannose biosynthesis; GDP-alpha-D-mannose from alpha-D-mannose 1-phosphate (GTP route): step 1/1.</text>
</comment>
<evidence type="ECO:0000259" key="12">
    <source>
        <dbReference type="Pfam" id="PF22640"/>
    </source>
</evidence>
<dbReference type="InterPro" id="IPR011051">
    <property type="entry name" value="RmlC_Cupin_sf"/>
</dbReference>
<dbReference type="EC" id="2.7.7.13" evidence="3"/>
<dbReference type="InterPro" id="IPR049577">
    <property type="entry name" value="GMPP_N"/>
</dbReference>
<evidence type="ECO:0000256" key="2">
    <source>
        <dbReference type="ARBA" id="ARBA00006115"/>
    </source>
</evidence>
<proteinExistence type="inferred from homology"/>
<dbReference type="CDD" id="cd02509">
    <property type="entry name" value="GDP-M1P_Guanylyltransferase"/>
    <property type="match status" value="1"/>
</dbReference>
<dbReference type="InterPro" id="IPR014710">
    <property type="entry name" value="RmlC-like_jellyroll"/>
</dbReference>
<dbReference type="InterPro" id="IPR054566">
    <property type="entry name" value="ManC/GMP-like_b-helix"/>
</dbReference>
<evidence type="ECO:0000256" key="8">
    <source>
        <dbReference type="ARBA" id="ARBA00047343"/>
    </source>
</evidence>
<dbReference type="InterPro" id="IPR029044">
    <property type="entry name" value="Nucleotide-diphossugar_trans"/>
</dbReference>
<dbReference type="AlphaFoldDB" id="A0AA42B952"/>
<dbReference type="Pfam" id="PF00483">
    <property type="entry name" value="NTP_transferase"/>
    <property type="match status" value="1"/>
</dbReference>
<sequence>MIPVILSGGSGSRLWPLSRKLQPKQFINLVSDSSLMQDTLSRLPQDNLSAPVIVCNEAHRFMVREQLQDMGVTANSVILEPYGRNTAPAVAIAAFQVLESVGDETMLVLPADHVIREHEEFHAALQLAETAAEKGQLVLFGITPNAPETGYGYVKSDSNEIMQSVFGVDRFVEKPDKETAQGYLESGDYFWNSGMFMFRPSVFLEQLALHAPDIYDTSKLAFERKAKDLEFWRIDEGTFAFCPDESIDIAVMEQTDKAVVVPLDAGWNDVGSWSSLWAERDKDDNGNVAIGDTQIIDTHNCYAHSTNRLVSMIGVEDVVVVETKDAVMVLNKNKVQDVKKAVKSLEAQHRKEFSQHRTVYQPWGNYDDVDKGEHFRVRKLTVEPNQCSSLHRHFHRSEHWIVVRGCAEVTIENDTYLLSENESTYIAVGQYHRISNPGSIPLEMIEVQSGSALTEQDIQRIDDRYGRVSTPAETPNTQLLNHKVEN</sequence>
<evidence type="ECO:0000259" key="10">
    <source>
        <dbReference type="Pfam" id="PF00483"/>
    </source>
</evidence>
<comment type="catalytic activity">
    <reaction evidence="8">
        <text>alpha-D-mannose 1-phosphate + GTP + H(+) = GDP-alpha-D-mannose + diphosphate</text>
        <dbReference type="Rhea" id="RHEA:15229"/>
        <dbReference type="ChEBI" id="CHEBI:15378"/>
        <dbReference type="ChEBI" id="CHEBI:33019"/>
        <dbReference type="ChEBI" id="CHEBI:37565"/>
        <dbReference type="ChEBI" id="CHEBI:57527"/>
        <dbReference type="ChEBI" id="CHEBI:58409"/>
        <dbReference type="EC" id="2.7.7.13"/>
    </reaction>
</comment>
<dbReference type="SUPFAM" id="SSF51182">
    <property type="entry name" value="RmlC-like cupins"/>
    <property type="match status" value="1"/>
</dbReference>
<dbReference type="GO" id="GO:0000271">
    <property type="term" value="P:polysaccharide biosynthetic process"/>
    <property type="evidence" value="ECO:0007669"/>
    <property type="project" value="InterPro"/>
</dbReference>
<dbReference type="EMBL" id="JAMQGP010000009">
    <property type="protein sequence ID" value="MCM2681218.1"/>
    <property type="molecule type" value="Genomic_DNA"/>
</dbReference>
<evidence type="ECO:0000256" key="3">
    <source>
        <dbReference type="ARBA" id="ARBA00012387"/>
    </source>
</evidence>
<keyword evidence="13" id="KW-0413">Isomerase</keyword>
<keyword evidence="7" id="KW-0342">GTP-binding</keyword>
<keyword evidence="6" id="KW-0547">Nucleotide-binding</keyword>
<keyword evidence="5 13" id="KW-0548">Nucleotidyltransferase</keyword>
<dbReference type="CDD" id="cd02213">
    <property type="entry name" value="cupin_PMI_typeII_C"/>
    <property type="match status" value="1"/>
</dbReference>
<dbReference type="NCBIfam" id="TIGR01479">
    <property type="entry name" value="GMP_PMI"/>
    <property type="match status" value="1"/>
</dbReference>
<keyword evidence="14" id="KW-1185">Reference proteome</keyword>
<protein>
    <recommendedName>
        <fullName evidence="3">mannose-1-phosphate guanylyltransferase</fullName>
        <ecNumber evidence="3">2.7.7.13</ecNumber>
    </recommendedName>
</protein>